<name>A0A1V3NEE8_9GAMM</name>
<dbReference type="Pfam" id="PF15887">
    <property type="entry name" value="Peptidase_Mx"/>
    <property type="match status" value="1"/>
</dbReference>
<protein>
    <recommendedName>
        <fullName evidence="1">4Fe-4S ferredoxin-type domain-containing protein</fullName>
    </recommendedName>
</protein>
<dbReference type="InterPro" id="IPR031321">
    <property type="entry name" value="UCP012641"/>
</dbReference>
<dbReference type="PROSITE" id="PS51379">
    <property type="entry name" value="4FE4S_FER_2"/>
    <property type="match status" value="1"/>
</dbReference>
<dbReference type="OrthoDB" id="256753at2"/>
<proteinExistence type="predicted"/>
<comment type="caution">
    <text evidence="2">The sequence shown here is derived from an EMBL/GenBank/DDBJ whole genome shotgun (WGS) entry which is preliminary data.</text>
</comment>
<dbReference type="Pfam" id="PF10005">
    <property type="entry name" value="Zn_ribbon_DZR_6"/>
    <property type="match status" value="1"/>
</dbReference>
<reference evidence="2 3" key="1">
    <citation type="submission" date="2017-02" db="EMBL/GenBank/DDBJ databases">
        <title>Genomic diversity within the haloalkaliphilic genus Thioalkalivibrio.</title>
        <authorList>
            <person name="Ahn A.-C."/>
            <person name="Meier-Kolthoff J."/>
            <person name="Overmars L."/>
            <person name="Richter M."/>
            <person name="Woyke T."/>
            <person name="Sorokin D.Y."/>
            <person name="Muyzer G."/>
        </authorList>
    </citation>
    <scope>NUCLEOTIDE SEQUENCE [LARGE SCALE GENOMIC DNA]</scope>
    <source>
        <strain evidence="2 3">ALJD</strain>
    </source>
</reference>
<feature type="domain" description="4Fe-4S ferredoxin-type" evidence="1">
    <location>
        <begin position="10"/>
        <end position="41"/>
    </location>
</feature>
<accession>A0A1V3NEE8</accession>
<dbReference type="AlphaFoldDB" id="A0A1V3NEE8"/>
<dbReference type="PIRSF" id="PIRSF012641">
    <property type="entry name" value="UCP012641"/>
    <property type="match status" value="1"/>
</dbReference>
<dbReference type="Gene3D" id="3.40.390.70">
    <property type="match status" value="1"/>
</dbReference>
<organism evidence="2 3">
    <name type="scientific">Thioalkalivibrio denitrificans</name>
    <dbReference type="NCBI Taxonomy" id="108003"/>
    <lineage>
        <taxon>Bacteria</taxon>
        <taxon>Pseudomonadati</taxon>
        <taxon>Pseudomonadota</taxon>
        <taxon>Gammaproteobacteria</taxon>
        <taxon>Chromatiales</taxon>
        <taxon>Ectothiorhodospiraceae</taxon>
        <taxon>Thioalkalivibrio</taxon>
    </lineage>
</organism>
<gene>
    <name evidence="2" type="ORF">B1C78_11915</name>
</gene>
<sequence length="347" mass="38381">MRTYPCTCGNTLYFDNTQCLRCGSAVGWCPECSAIAPLVPGQTDGAWQCGQCGAVLALCHNYAVEAVCNRCVPVGAAGGLCDCCVHNEVIPDLSVEGHRERWAELEGAKRRVFHSLDLLGLPRGRPGEDGLLPLTFDFKADALPDAGLWRPTAGDEKVYTGHAGGKITINVKEADTVEREKLRVDLNESHRTLIGHFRHEIGHYYWEVLVRNRDEARSVQMFGDHENPSYADALERYYAEGPRPDWPGNYISAYASMHPWEDFAETFAHYLDMVSVLDTAIHLGLTSAPPREDLDAQLEAFRVLGLALNELNREMGLLDLVPEVPSPAVVEKLRYVHGLCMGSNGQD</sequence>
<evidence type="ECO:0000313" key="2">
    <source>
        <dbReference type="EMBL" id="OOG23258.1"/>
    </source>
</evidence>
<evidence type="ECO:0000313" key="3">
    <source>
        <dbReference type="Proteomes" id="UP000189462"/>
    </source>
</evidence>
<dbReference type="InterPro" id="IPR011201">
    <property type="entry name" value="Zinc-ribbon_6_bact"/>
</dbReference>
<dbReference type="STRING" id="108003.B1C78_11915"/>
<keyword evidence="3" id="KW-1185">Reference proteome</keyword>
<dbReference type="InterPro" id="IPR017896">
    <property type="entry name" value="4Fe4S_Fe-S-bd"/>
</dbReference>
<dbReference type="Proteomes" id="UP000189462">
    <property type="component" value="Unassembled WGS sequence"/>
</dbReference>
<evidence type="ECO:0000259" key="1">
    <source>
        <dbReference type="PROSITE" id="PS51379"/>
    </source>
</evidence>
<dbReference type="RefSeq" id="WP_077279381.1">
    <property type="nucleotide sequence ID" value="NZ_MVBK01000070.1"/>
</dbReference>
<dbReference type="EMBL" id="MVBK01000070">
    <property type="protein sequence ID" value="OOG23258.1"/>
    <property type="molecule type" value="Genomic_DNA"/>
</dbReference>